<reference evidence="2" key="1">
    <citation type="submission" date="2018-02" db="EMBL/GenBank/DDBJ databases">
        <title>Genome sequencing of Solimonas sp. HR-BB.</title>
        <authorList>
            <person name="Lee Y."/>
            <person name="Jeon C.O."/>
        </authorList>
    </citation>
    <scope>NUCLEOTIDE SEQUENCE [LARGE SCALE GENOMIC DNA]</scope>
    <source>
        <strain evidence="2">HR-U</strain>
    </source>
</reference>
<dbReference type="Proteomes" id="UP000239590">
    <property type="component" value="Unassembled WGS sequence"/>
</dbReference>
<protein>
    <recommendedName>
        <fullName evidence="3">Prevent-host-death protein</fullName>
    </recommendedName>
</protein>
<dbReference type="OrthoDB" id="798979at2"/>
<dbReference type="EMBL" id="PTRA01000002">
    <property type="protein sequence ID" value="PQA56748.1"/>
    <property type="molecule type" value="Genomic_DNA"/>
</dbReference>
<sequence>MNVKYVSNTQGKVTVVHLPLKEWQEVSKKLEAFTRTESIKTGYEAMQRIEKGSLLIRTLDSFLDEL</sequence>
<evidence type="ECO:0000313" key="2">
    <source>
        <dbReference type="Proteomes" id="UP000239590"/>
    </source>
</evidence>
<keyword evidence="2" id="KW-1185">Reference proteome</keyword>
<accession>A0A2S7IJD6</accession>
<organism evidence="1 2">
    <name type="scientific">Siphonobacter curvatus</name>
    <dbReference type="NCBI Taxonomy" id="2094562"/>
    <lineage>
        <taxon>Bacteria</taxon>
        <taxon>Pseudomonadati</taxon>
        <taxon>Bacteroidota</taxon>
        <taxon>Cytophagia</taxon>
        <taxon>Cytophagales</taxon>
        <taxon>Cytophagaceae</taxon>
        <taxon>Siphonobacter</taxon>
    </lineage>
</organism>
<dbReference type="AlphaFoldDB" id="A0A2S7IJD6"/>
<evidence type="ECO:0000313" key="1">
    <source>
        <dbReference type="EMBL" id="PQA56748.1"/>
    </source>
</evidence>
<gene>
    <name evidence="1" type="ORF">C5O19_15510</name>
</gene>
<proteinExistence type="predicted"/>
<evidence type="ECO:0008006" key="3">
    <source>
        <dbReference type="Google" id="ProtNLM"/>
    </source>
</evidence>
<comment type="caution">
    <text evidence="1">The sequence shown here is derived from an EMBL/GenBank/DDBJ whole genome shotgun (WGS) entry which is preliminary data.</text>
</comment>
<name>A0A2S7IJD6_9BACT</name>